<feature type="transmembrane region" description="Helical" evidence="1">
    <location>
        <begin position="72"/>
        <end position="92"/>
    </location>
</feature>
<dbReference type="Proteomes" id="UP001597479">
    <property type="component" value="Unassembled WGS sequence"/>
</dbReference>
<evidence type="ECO:0008006" key="4">
    <source>
        <dbReference type="Google" id="ProtNLM"/>
    </source>
</evidence>
<protein>
    <recommendedName>
        <fullName evidence="4">RDD family protein</fullName>
    </recommendedName>
</protein>
<comment type="caution">
    <text evidence="2">The sequence shown here is derived from an EMBL/GenBank/DDBJ whole genome shotgun (WGS) entry which is preliminary data.</text>
</comment>
<keyword evidence="1" id="KW-0812">Transmembrane</keyword>
<dbReference type="RefSeq" id="WP_377190432.1">
    <property type="nucleotide sequence ID" value="NZ_JBHUOG010000002.1"/>
</dbReference>
<evidence type="ECO:0000313" key="2">
    <source>
        <dbReference type="EMBL" id="MFD2797425.1"/>
    </source>
</evidence>
<dbReference type="EMBL" id="JBHUOG010000002">
    <property type="protein sequence ID" value="MFD2797425.1"/>
    <property type="molecule type" value="Genomic_DNA"/>
</dbReference>
<feature type="transmembrane region" description="Helical" evidence="1">
    <location>
        <begin position="207"/>
        <end position="228"/>
    </location>
</feature>
<keyword evidence="3" id="KW-1185">Reference proteome</keyword>
<reference evidence="3" key="1">
    <citation type="journal article" date="2019" name="Int. J. Syst. Evol. Microbiol.">
        <title>The Global Catalogue of Microorganisms (GCM) 10K type strain sequencing project: providing services to taxonomists for standard genome sequencing and annotation.</title>
        <authorList>
            <consortium name="The Broad Institute Genomics Platform"/>
            <consortium name="The Broad Institute Genome Sequencing Center for Infectious Disease"/>
            <person name="Wu L."/>
            <person name="Ma J."/>
        </authorList>
    </citation>
    <scope>NUCLEOTIDE SEQUENCE [LARGE SCALE GENOMIC DNA]</scope>
    <source>
        <strain evidence="3">CCM 7044</strain>
    </source>
</reference>
<evidence type="ECO:0000256" key="1">
    <source>
        <dbReference type="SAM" id="Phobius"/>
    </source>
</evidence>
<feature type="transmembrane region" description="Helical" evidence="1">
    <location>
        <begin position="31"/>
        <end position="60"/>
    </location>
</feature>
<proteinExistence type="predicted"/>
<gene>
    <name evidence="2" type="ORF">ACFS27_27980</name>
</gene>
<feature type="transmembrane region" description="Helical" evidence="1">
    <location>
        <begin position="180"/>
        <end position="201"/>
    </location>
</feature>
<keyword evidence="1" id="KW-1133">Transmembrane helix</keyword>
<accession>A0ABW5W4F5</accession>
<sequence length="239" mass="25900">MADEDLRTGADGRTTRSAEKPTTSSLVLRPFGYLLIGSVWLMIWIFALGVPAGSVIYLVLDEDIVNGLGERFANPIEAIAVVVLLVPLMALIMGPGAIWHLPTAAWPPMVLSYLYAVRSLRPSYAGEKLSFSSWSARGSTFGPPTAGDVSMSLQPVRRSGLTDLVMRFYVSGWDLEGRMFLAMLPAGFAWSAAVVAFFPGLPDPVHLVFRVVTALLLLSSAVLGFLAFRARFYGDRGQS</sequence>
<organism evidence="2 3">
    <name type="scientific">Promicromonospora vindobonensis</name>
    <dbReference type="NCBI Taxonomy" id="195748"/>
    <lineage>
        <taxon>Bacteria</taxon>
        <taxon>Bacillati</taxon>
        <taxon>Actinomycetota</taxon>
        <taxon>Actinomycetes</taxon>
        <taxon>Micrococcales</taxon>
        <taxon>Promicromonosporaceae</taxon>
        <taxon>Promicromonospora</taxon>
    </lineage>
</organism>
<name>A0ABW5W4F5_9MICO</name>
<evidence type="ECO:0000313" key="3">
    <source>
        <dbReference type="Proteomes" id="UP001597479"/>
    </source>
</evidence>
<keyword evidence="1" id="KW-0472">Membrane</keyword>